<gene>
    <name evidence="1" type="ORF">CR492_14305</name>
</gene>
<dbReference type="InterPro" id="IPR007460">
    <property type="entry name" value="BrnT_toxin"/>
</dbReference>
<comment type="caution">
    <text evidence="1">The sequence shown here is derived from an EMBL/GenBank/DDBJ whole genome shotgun (WGS) entry which is preliminary data.</text>
</comment>
<dbReference type="Gene3D" id="3.10.450.530">
    <property type="entry name" value="Ribonuclease toxin, BrnT, of type II toxin-antitoxin system"/>
    <property type="match status" value="1"/>
</dbReference>
<name>A0A2J7TEY7_METSI</name>
<organism evidence="1 2">
    <name type="scientific">Methylocella silvestris</name>
    <dbReference type="NCBI Taxonomy" id="199596"/>
    <lineage>
        <taxon>Bacteria</taxon>
        <taxon>Pseudomonadati</taxon>
        <taxon>Pseudomonadota</taxon>
        <taxon>Alphaproteobacteria</taxon>
        <taxon>Hyphomicrobiales</taxon>
        <taxon>Beijerinckiaceae</taxon>
        <taxon>Methylocella</taxon>
    </lineage>
</organism>
<evidence type="ECO:0008006" key="3">
    <source>
        <dbReference type="Google" id="ProtNLM"/>
    </source>
</evidence>
<dbReference type="Pfam" id="PF04365">
    <property type="entry name" value="BrnT_toxin"/>
    <property type="match status" value="1"/>
</dbReference>
<proteinExistence type="predicted"/>
<accession>A0A2J7TEY7</accession>
<dbReference type="AlphaFoldDB" id="A0A2J7TEY7"/>
<dbReference type="InterPro" id="IPR038573">
    <property type="entry name" value="BrnT_sf"/>
</dbReference>
<evidence type="ECO:0000313" key="2">
    <source>
        <dbReference type="Proteomes" id="UP000236286"/>
    </source>
</evidence>
<dbReference type="Proteomes" id="UP000236286">
    <property type="component" value="Unassembled WGS sequence"/>
</dbReference>
<sequence length="90" mass="10418">MDFEWDETKRLKNIKKHALDFIDAVVLFSNPHLTGLAKTIDAEERQLATGMIEDVCVNAVFTMRGSTIRIISMRRARDAEKQRYQKIFSS</sequence>
<reference evidence="1 2" key="1">
    <citation type="submission" date="2017-10" db="EMBL/GenBank/DDBJ databases">
        <title>Genome announcement of Methylocella silvestris TVC from permafrost.</title>
        <authorList>
            <person name="Wang J."/>
            <person name="Geng K."/>
            <person name="Ul-Haque F."/>
            <person name="Crombie A.T."/>
            <person name="Street L.E."/>
            <person name="Wookey P.A."/>
            <person name="Murrell J.C."/>
            <person name="Pratscher J."/>
        </authorList>
    </citation>
    <scope>NUCLEOTIDE SEQUENCE [LARGE SCALE GENOMIC DNA]</scope>
    <source>
        <strain evidence="1 2">TVC</strain>
    </source>
</reference>
<protein>
    <recommendedName>
        <fullName evidence="3">BrnT family toxin</fullName>
    </recommendedName>
</protein>
<dbReference type="OrthoDB" id="839663at2"/>
<dbReference type="RefSeq" id="WP_102844420.1">
    <property type="nucleotide sequence ID" value="NZ_PDZR01000017.1"/>
</dbReference>
<dbReference type="EMBL" id="PDZR01000017">
    <property type="protein sequence ID" value="PNG25319.1"/>
    <property type="molecule type" value="Genomic_DNA"/>
</dbReference>
<evidence type="ECO:0000313" key="1">
    <source>
        <dbReference type="EMBL" id="PNG25319.1"/>
    </source>
</evidence>